<reference evidence="5" key="1">
    <citation type="journal article" date="2019" name="Int. J. Syst. Evol. Microbiol.">
        <title>The Global Catalogue of Microorganisms (GCM) 10K type strain sequencing project: providing services to taxonomists for standard genome sequencing and annotation.</title>
        <authorList>
            <consortium name="The Broad Institute Genomics Platform"/>
            <consortium name="The Broad Institute Genome Sequencing Center for Infectious Disease"/>
            <person name="Wu L."/>
            <person name="Ma J."/>
        </authorList>
    </citation>
    <scope>NUCLEOTIDE SEQUENCE [LARGE SCALE GENOMIC DNA]</scope>
    <source>
        <strain evidence="5">2902at01</strain>
    </source>
</reference>
<dbReference type="Gene3D" id="2.40.260.10">
    <property type="entry name" value="Sortase"/>
    <property type="match status" value="1"/>
</dbReference>
<proteinExistence type="predicted"/>
<protein>
    <submittedName>
        <fullName evidence="4">Class F sortase</fullName>
    </submittedName>
</protein>
<dbReference type="RefSeq" id="WP_377543275.1">
    <property type="nucleotide sequence ID" value="NZ_JBHSBN010000004.1"/>
</dbReference>
<evidence type="ECO:0000256" key="1">
    <source>
        <dbReference type="ARBA" id="ARBA00022801"/>
    </source>
</evidence>
<dbReference type="InterPro" id="IPR005754">
    <property type="entry name" value="Sortase"/>
</dbReference>
<accession>A0ABV8KIP0</accession>
<keyword evidence="3" id="KW-0472">Membrane</keyword>
<comment type="caution">
    <text evidence="4">The sequence shown here is derived from an EMBL/GenBank/DDBJ whole genome shotgun (WGS) entry which is preliminary data.</text>
</comment>
<evidence type="ECO:0000313" key="4">
    <source>
        <dbReference type="EMBL" id="MFC4105939.1"/>
    </source>
</evidence>
<evidence type="ECO:0000256" key="3">
    <source>
        <dbReference type="SAM" id="Phobius"/>
    </source>
</evidence>
<dbReference type="Pfam" id="PF04203">
    <property type="entry name" value="Sortase"/>
    <property type="match status" value="1"/>
</dbReference>
<keyword evidence="1" id="KW-0378">Hydrolase</keyword>
<dbReference type="InterPro" id="IPR042001">
    <property type="entry name" value="Sortase_F"/>
</dbReference>
<keyword evidence="3" id="KW-0812">Transmembrane</keyword>
<name>A0ABV8KIP0_9ACTN</name>
<sequence>MTSAQTSSPAQAGRRPRTGATRAGDQPPTGPFRVGAVAPPVPGRGHRSAGLPTRPHRRAGLPGRWTDRRSDRRPRWIGPLAVVLLLFGIFATGAGLGQSAAPWTWLSGGDKEPPRSFPVLKPSIPIRLAVKSIGVQAPVMKVGLADDGSIAVPELAKHNQAGWYDRGPTPGQFGPAIIVGHADTKTGPSVFHDLVKLRPGARIEITREDRSTAIFEVNSVEQFDKGKLPIERVYGDYSRPVLRLITCGGQWRGGSIGYADNVIAFASLVSSRKP</sequence>
<dbReference type="InterPro" id="IPR023365">
    <property type="entry name" value="Sortase_dom-sf"/>
</dbReference>
<gene>
    <name evidence="4" type="ORF">ACFOX0_08310</name>
</gene>
<dbReference type="CDD" id="cd05829">
    <property type="entry name" value="Sortase_F"/>
    <property type="match status" value="1"/>
</dbReference>
<keyword evidence="5" id="KW-1185">Reference proteome</keyword>
<feature type="region of interest" description="Disordered" evidence="2">
    <location>
        <begin position="1"/>
        <end position="71"/>
    </location>
</feature>
<dbReference type="Proteomes" id="UP001595868">
    <property type="component" value="Unassembled WGS sequence"/>
</dbReference>
<organism evidence="4 5">
    <name type="scientific">Micromonospora zhanjiangensis</name>
    <dbReference type="NCBI Taxonomy" id="1522057"/>
    <lineage>
        <taxon>Bacteria</taxon>
        <taxon>Bacillati</taxon>
        <taxon>Actinomycetota</taxon>
        <taxon>Actinomycetes</taxon>
        <taxon>Micromonosporales</taxon>
        <taxon>Micromonosporaceae</taxon>
        <taxon>Micromonospora</taxon>
    </lineage>
</organism>
<feature type="transmembrane region" description="Helical" evidence="3">
    <location>
        <begin position="76"/>
        <end position="97"/>
    </location>
</feature>
<evidence type="ECO:0000256" key="2">
    <source>
        <dbReference type="SAM" id="MobiDB-lite"/>
    </source>
</evidence>
<keyword evidence="3" id="KW-1133">Transmembrane helix</keyword>
<evidence type="ECO:0000313" key="5">
    <source>
        <dbReference type="Proteomes" id="UP001595868"/>
    </source>
</evidence>
<dbReference type="NCBIfam" id="NF033748">
    <property type="entry name" value="class_F_sortase"/>
    <property type="match status" value="1"/>
</dbReference>
<dbReference type="EMBL" id="JBHSBN010000004">
    <property type="protein sequence ID" value="MFC4105939.1"/>
    <property type="molecule type" value="Genomic_DNA"/>
</dbReference>
<dbReference type="SUPFAM" id="SSF63817">
    <property type="entry name" value="Sortase"/>
    <property type="match status" value="1"/>
</dbReference>
<feature type="compositionally biased region" description="Low complexity" evidence="2">
    <location>
        <begin position="9"/>
        <end position="24"/>
    </location>
</feature>